<evidence type="ECO:0000313" key="2">
    <source>
        <dbReference type="EMBL" id="EKX66588.1"/>
    </source>
</evidence>
<dbReference type="Proteomes" id="UP000010411">
    <property type="component" value="Unassembled WGS sequence"/>
</dbReference>
<keyword evidence="3" id="KW-1185">Reference proteome</keyword>
<evidence type="ECO:0000313" key="3">
    <source>
        <dbReference type="Proteomes" id="UP000010411"/>
    </source>
</evidence>
<reference evidence="2 3" key="1">
    <citation type="submission" date="2012-11" db="EMBL/GenBank/DDBJ databases">
        <authorList>
            <person name="Huguet-Tapia J.C."/>
            <person name="Durkin A.S."/>
            <person name="Pettis G.S."/>
            <person name="Badger J.H."/>
        </authorList>
    </citation>
    <scope>NUCLEOTIDE SEQUENCE [LARGE SCALE GENOMIC DNA]</scope>
    <source>
        <strain evidence="2 3">91-03</strain>
    </source>
</reference>
<dbReference type="EMBL" id="AEJC01000209">
    <property type="protein sequence ID" value="EKX66588.1"/>
    <property type="molecule type" value="Genomic_DNA"/>
</dbReference>
<proteinExistence type="predicted"/>
<accession>L1L1U0</accession>
<comment type="caution">
    <text evidence="2">The sequence shown here is derived from an EMBL/GenBank/DDBJ whole genome shotgun (WGS) entry which is preliminary data.</text>
</comment>
<name>L1L1U0_9ACTN</name>
<organism evidence="2 3">
    <name type="scientific">Streptomyces ipomoeae 91-03</name>
    <dbReference type="NCBI Taxonomy" id="698759"/>
    <lineage>
        <taxon>Bacteria</taxon>
        <taxon>Bacillati</taxon>
        <taxon>Actinomycetota</taxon>
        <taxon>Actinomycetes</taxon>
        <taxon>Kitasatosporales</taxon>
        <taxon>Streptomycetaceae</taxon>
        <taxon>Streptomyces</taxon>
    </lineage>
</organism>
<feature type="compositionally biased region" description="Pro residues" evidence="1">
    <location>
        <begin position="24"/>
        <end position="37"/>
    </location>
</feature>
<gene>
    <name evidence="2" type="ORF">STRIP9103_08836</name>
</gene>
<dbReference type="AlphaFoldDB" id="L1L1U0"/>
<sequence length="44" mass="4597">MLLGSRLGIADAGEARSPSRRPLPKPVLKPVPKPVRSPAPEAIA</sequence>
<feature type="region of interest" description="Disordered" evidence="1">
    <location>
        <begin position="1"/>
        <end position="44"/>
    </location>
</feature>
<protein>
    <submittedName>
        <fullName evidence="2">Uncharacterized protein</fullName>
    </submittedName>
</protein>
<evidence type="ECO:0000256" key="1">
    <source>
        <dbReference type="SAM" id="MobiDB-lite"/>
    </source>
</evidence>